<dbReference type="EMBL" id="JAULUE010002069">
    <property type="protein sequence ID" value="KAK5874836.1"/>
    <property type="molecule type" value="Genomic_DNA"/>
</dbReference>
<organism evidence="1 2">
    <name type="scientific">Champsocephalus esox</name>
    <name type="common">pike icefish</name>
    <dbReference type="NCBI Taxonomy" id="159716"/>
    <lineage>
        <taxon>Eukaryota</taxon>
        <taxon>Metazoa</taxon>
        <taxon>Chordata</taxon>
        <taxon>Craniata</taxon>
        <taxon>Vertebrata</taxon>
        <taxon>Euteleostomi</taxon>
        <taxon>Actinopterygii</taxon>
        <taxon>Neopterygii</taxon>
        <taxon>Teleostei</taxon>
        <taxon>Neoteleostei</taxon>
        <taxon>Acanthomorphata</taxon>
        <taxon>Eupercaria</taxon>
        <taxon>Perciformes</taxon>
        <taxon>Notothenioidei</taxon>
        <taxon>Channichthyidae</taxon>
        <taxon>Champsocephalus</taxon>
    </lineage>
</organism>
<sequence>MGPRWDTEMLLVIDAVGDLKHGLLPFLSLILKKQDFGSPHPAAFPPCSSLKNDLRHPPISWEELPVVMKCVVAVGLGVLWDTTMPLDHTQSLKRTGGYNVELFRPSISLRRLGTDPWISVIEFRLFLPGANGKTLFKWTGLI</sequence>
<comment type="caution">
    <text evidence="1">The sequence shown here is derived from an EMBL/GenBank/DDBJ whole genome shotgun (WGS) entry which is preliminary data.</text>
</comment>
<evidence type="ECO:0000313" key="2">
    <source>
        <dbReference type="Proteomes" id="UP001335648"/>
    </source>
</evidence>
<gene>
    <name evidence="1" type="ORF">CesoFtcFv8_027385</name>
</gene>
<accession>A0AAN7YC19</accession>
<protein>
    <submittedName>
        <fullName evidence="1">Uncharacterized protein</fullName>
    </submittedName>
</protein>
<dbReference type="AlphaFoldDB" id="A0AAN7YC19"/>
<name>A0AAN7YC19_9TELE</name>
<dbReference type="Proteomes" id="UP001335648">
    <property type="component" value="Unassembled WGS sequence"/>
</dbReference>
<reference evidence="1 2" key="1">
    <citation type="journal article" date="2023" name="Mol. Biol. Evol.">
        <title>Genomics of Secondarily Temperate Adaptation in the Only Non-Antarctic Icefish.</title>
        <authorList>
            <person name="Rivera-Colon A.G."/>
            <person name="Rayamajhi N."/>
            <person name="Minhas B.F."/>
            <person name="Madrigal G."/>
            <person name="Bilyk K.T."/>
            <person name="Yoon V."/>
            <person name="Hune M."/>
            <person name="Gregory S."/>
            <person name="Cheng C.H.C."/>
            <person name="Catchen J.M."/>
        </authorList>
    </citation>
    <scope>NUCLEOTIDE SEQUENCE [LARGE SCALE GENOMIC DNA]</scope>
    <source>
        <strain evidence="1">JC2023a</strain>
    </source>
</reference>
<evidence type="ECO:0000313" key="1">
    <source>
        <dbReference type="EMBL" id="KAK5874836.1"/>
    </source>
</evidence>
<proteinExistence type="predicted"/>
<keyword evidence="2" id="KW-1185">Reference proteome</keyword>